<feature type="compositionally biased region" description="Acidic residues" evidence="7">
    <location>
        <begin position="483"/>
        <end position="493"/>
    </location>
</feature>
<dbReference type="InterPro" id="IPR035901">
    <property type="entry name" value="GIY-YIG_endonuc_sf"/>
</dbReference>
<dbReference type="FunFam" id="3.40.1440.10:FF:000001">
    <property type="entry name" value="UvrABC system protein C"/>
    <property type="match status" value="1"/>
</dbReference>
<evidence type="ECO:0000256" key="2">
    <source>
        <dbReference type="ARBA" id="ARBA00022763"/>
    </source>
</evidence>
<feature type="compositionally biased region" description="Low complexity" evidence="7">
    <location>
        <begin position="501"/>
        <end position="514"/>
    </location>
</feature>
<feature type="domain" description="UvrC family homology region profile" evidence="10">
    <location>
        <begin position="259"/>
        <end position="545"/>
    </location>
</feature>
<dbReference type="Pfam" id="PF22920">
    <property type="entry name" value="UvrC_RNaseH"/>
    <property type="match status" value="1"/>
</dbReference>
<dbReference type="NCBIfam" id="NF001824">
    <property type="entry name" value="PRK00558.1-5"/>
    <property type="match status" value="1"/>
</dbReference>
<dbReference type="PROSITE" id="PS50164">
    <property type="entry name" value="GIY_YIG"/>
    <property type="match status" value="1"/>
</dbReference>
<keyword evidence="1 6" id="KW-0963">Cytoplasm</keyword>
<dbReference type="GO" id="GO:0009432">
    <property type="term" value="P:SOS response"/>
    <property type="evidence" value="ECO:0007669"/>
    <property type="project" value="UniProtKB-UniRule"/>
</dbReference>
<name>A0A2M9CK09_9MICO</name>
<dbReference type="CDD" id="cd10434">
    <property type="entry name" value="GIY-YIG_UvrC_Cho"/>
    <property type="match status" value="1"/>
</dbReference>
<dbReference type="Proteomes" id="UP000228758">
    <property type="component" value="Unassembled WGS sequence"/>
</dbReference>
<dbReference type="Gene3D" id="4.10.860.10">
    <property type="entry name" value="UVR domain"/>
    <property type="match status" value="1"/>
</dbReference>
<dbReference type="SUPFAM" id="SSF46600">
    <property type="entry name" value="C-terminal UvrC-binding domain of UvrB"/>
    <property type="match status" value="1"/>
</dbReference>
<dbReference type="OrthoDB" id="9804933at2"/>
<keyword evidence="6" id="KW-0742">SOS response</keyword>
<evidence type="ECO:0000313" key="11">
    <source>
        <dbReference type="EMBL" id="PJJ72232.1"/>
    </source>
</evidence>
<organism evidence="11 12">
    <name type="scientific">Diaminobutyricimonas aerilata</name>
    <dbReference type="NCBI Taxonomy" id="1162967"/>
    <lineage>
        <taxon>Bacteria</taxon>
        <taxon>Bacillati</taxon>
        <taxon>Actinomycetota</taxon>
        <taxon>Actinomycetes</taxon>
        <taxon>Micrococcales</taxon>
        <taxon>Microbacteriaceae</taxon>
        <taxon>Diaminobutyricimonas</taxon>
    </lineage>
</organism>
<evidence type="ECO:0000259" key="8">
    <source>
        <dbReference type="PROSITE" id="PS50151"/>
    </source>
</evidence>
<evidence type="ECO:0000256" key="7">
    <source>
        <dbReference type="SAM" id="MobiDB-lite"/>
    </source>
</evidence>
<dbReference type="SMART" id="SM00278">
    <property type="entry name" value="HhH1"/>
    <property type="match status" value="2"/>
</dbReference>
<keyword evidence="5 6" id="KW-0234">DNA repair</keyword>
<dbReference type="SUPFAM" id="SSF47781">
    <property type="entry name" value="RuvA domain 2-like"/>
    <property type="match status" value="1"/>
</dbReference>
<dbReference type="PROSITE" id="PS50165">
    <property type="entry name" value="UVRC"/>
    <property type="match status" value="1"/>
</dbReference>
<keyword evidence="3 6" id="KW-0228">DNA excision</keyword>
<dbReference type="GO" id="GO:0009381">
    <property type="term" value="F:excinuclease ABC activity"/>
    <property type="evidence" value="ECO:0007669"/>
    <property type="project" value="UniProtKB-UniRule"/>
</dbReference>
<dbReference type="Gene3D" id="1.10.150.20">
    <property type="entry name" value="5' to 3' exonuclease, C-terminal subdomain"/>
    <property type="match status" value="1"/>
</dbReference>
<dbReference type="Pfam" id="PF02151">
    <property type="entry name" value="UVR"/>
    <property type="match status" value="1"/>
</dbReference>
<feature type="domain" description="GIY-YIG" evidence="9">
    <location>
        <begin position="16"/>
        <end position="95"/>
    </location>
</feature>
<dbReference type="Gene3D" id="3.30.420.340">
    <property type="entry name" value="UvrC, RNAse H endonuclease domain"/>
    <property type="match status" value="1"/>
</dbReference>
<feature type="domain" description="UVR" evidence="8">
    <location>
        <begin position="208"/>
        <end position="243"/>
    </location>
</feature>
<dbReference type="InterPro" id="IPR047296">
    <property type="entry name" value="GIY-YIG_UvrC_Cho"/>
</dbReference>
<keyword evidence="4 6" id="KW-0267">Excision nuclease</keyword>
<evidence type="ECO:0000259" key="9">
    <source>
        <dbReference type="PROSITE" id="PS50164"/>
    </source>
</evidence>
<dbReference type="GO" id="GO:0005737">
    <property type="term" value="C:cytoplasm"/>
    <property type="evidence" value="ECO:0007669"/>
    <property type="project" value="UniProtKB-SubCell"/>
</dbReference>
<dbReference type="GO" id="GO:0009380">
    <property type="term" value="C:excinuclease repair complex"/>
    <property type="evidence" value="ECO:0007669"/>
    <property type="project" value="InterPro"/>
</dbReference>
<sequence length="668" mass="74446">MSDTLTWRPKAGEIPTQPGVYRFRDEKNRVLYVGKAKNLRARLSNYFAPLHTLHERTRRMVLTARSVEWTVVASEFESLQLEYTWIKEFEPPFNVKFRDDKTYPYLAVTLGDEVPRVMVTRNRKIPGAKYFGPYTKVWAIRETVDQMLKAFPMRSCSEGVYKRAQQTGRPCLLGDIGKCAAPCVRRVSLDEHRRIADDFVSFMGGNDSRYIADLQRWMREAAAEFDYESAARYRDQIAALENALEKSAVVLRDRVDADVFGIAHDELAAAVQQFIVRGGRIRGVRSWVVDKELDVELGELVETVLQNAYDGDDTPPREVLVPALPDDATDLERFLGQLRGGSKVDLRVAQRGEKASLAKTVEMNAKNALALYKTRRSGDFVARSQALADLQEALGMPEAPLRMECYDVSHLSGTNIVASMVVFEDGLPRKDQYRRFNVADSTDDTESLYQVLTRRLAYLKDEPTAAGSPEDRDAVIPVSTGDATEEQSGDETALDAGTPIDAAALDGDPGPDAASGTRPGKFAYRPNLLIVDGGQPQVQAAARALEESGVTGIQLAGIAKRLEEIWLPDSDFPIILPRNSDALFLIQRIRDEAHRFAITHQRQRRKRDINSQLSEIPGLGPSRVRELLRHFGSVTRLKAAEPAAIAEVKGIGPTLAAAIVERLHAPRE</sequence>
<dbReference type="HAMAP" id="MF_00203">
    <property type="entry name" value="UvrC"/>
    <property type="match status" value="1"/>
</dbReference>
<reference evidence="11 12" key="1">
    <citation type="submission" date="2017-11" db="EMBL/GenBank/DDBJ databases">
        <title>Genomic Encyclopedia of Archaeal and Bacterial Type Strains, Phase II (KMG-II): From Individual Species to Whole Genera.</title>
        <authorList>
            <person name="Goeker M."/>
        </authorList>
    </citation>
    <scope>NUCLEOTIDE SEQUENCE [LARGE SCALE GENOMIC DNA]</scope>
    <source>
        <strain evidence="11 12">DSM 27393</strain>
    </source>
</reference>
<evidence type="ECO:0000256" key="1">
    <source>
        <dbReference type="ARBA" id="ARBA00022490"/>
    </source>
</evidence>
<dbReference type="RefSeq" id="WP_100364447.1">
    <property type="nucleotide sequence ID" value="NZ_PGFF01000001.1"/>
</dbReference>
<dbReference type="EMBL" id="PGFF01000001">
    <property type="protein sequence ID" value="PJJ72232.1"/>
    <property type="molecule type" value="Genomic_DNA"/>
</dbReference>
<evidence type="ECO:0000313" key="12">
    <source>
        <dbReference type="Proteomes" id="UP000228758"/>
    </source>
</evidence>
<dbReference type="SMART" id="SM00465">
    <property type="entry name" value="GIYc"/>
    <property type="match status" value="1"/>
</dbReference>
<feature type="region of interest" description="Disordered" evidence="7">
    <location>
        <begin position="462"/>
        <end position="519"/>
    </location>
</feature>
<dbReference type="InterPro" id="IPR004791">
    <property type="entry name" value="UvrC"/>
</dbReference>
<comment type="function">
    <text evidence="6">The UvrABC repair system catalyzes the recognition and processing of DNA lesions. UvrC both incises the 5' and 3' sides of the lesion. The N-terminal half is responsible for the 3' incision and the C-terminal half is responsible for the 5' incision.</text>
</comment>
<dbReference type="PROSITE" id="PS50151">
    <property type="entry name" value="UVR"/>
    <property type="match status" value="1"/>
</dbReference>
<dbReference type="Gene3D" id="3.40.1440.10">
    <property type="entry name" value="GIY-YIG endonuclease"/>
    <property type="match status" value="1"/>
</dbReference>
<dbReference type="InterPro" id="IPR050066">
    <property type="entry name" value="UvrABC_protein_C"/>
</dbReference>
<dbReference type="InterPro" id="IPR000305">
    <property type="entry name" value="GIY-YIG_endonuc"/>
</dbReference>
<dbReference type="PANTHER" id="PTHR30562">
    <property type="entry name" value="UVRC/OXIDOREDUCTASE"/>
    <property type="match status" value="1"/>
</dbReference>
<comment type="similarity">
    <text evidence="6">Belongs to the UvrC family.</text>
</comment>
<evidence type="ECO:0000259" key="10">
    <source>
        <dbReference type="PROSITE" id="PS50165"/>
    </source>
</evidence>
<dbReference type="AlphaFoldDB" id="A0A2M9CK09"/>
<evidence type="ECO:0000256" key="3">
    <source>
        <dbReference type="ARBA" id="ARBA00022769"/>
    </source>
</evidence>
<feature type="compositionally biased region" description="Basic and acidic residues" evidence="7">
    <location>
        <begin position="462"/>
        <end position="474"/>
    </location>
</feature>
<dbReference type="PANTHER" id="PTHR30562:SF1">
    <property type="entry name" value="UVRABC SYSTEM PROTEIN C"/>
    <property type="match status" value="1"/>
</dbReference>
<dbReference type="InterPro" id="IPR036876">
    <property type="entry name" value="UVR_dom_sf"/>
</dbReference>
<evidence type="ECO:0000256" key="6">
    <source>
        <dbReference type="HAMAP-Rule" id="MF_00203"/>
    </source>
</evidence>
<protein>
    <recommendedName>
        <fullName evidence="6">UvrABC system protein C</fullName>
        <shortName evidence="6">Protein UvrC</shortName>
    </recommendedName>
    <alternativeName>
        <fullName evidence="6">Excinuclease ABC subunit C</fullName>
    </alternativeName>
</protein>
<dbReference type="Pfam" id="PF01541">
    <property type="entry name" value="GIY-YIG"/>
    <property type="match status" value="1"/>
</dbReference>
<dbReference type="GO" id="GO:0006289">
    <property type="term" value="P:nucleotide-excision repair"/>
    <property type="evidence" value="ECO:0007669"/>
    <property type="project" value="UniProtKB-UniRule"/>
</dbReference>
<dbReference type="InterPro" id="IPR001162">
    <property type="entry name" value="UvrC_RNase_H_dom"/>
</dbReference>
<comment type="subcellular location">
    <subcellularLocation>
        <location evidence="6">Cytoplasm</location>
    </subcellularLocation>
</comment>
<dbReference type="InterPro" id="IPR003583">
    <property type="entry name" value="Hlx-hairpin-Hlx_DNA-bd_motif"/>
</dbReference>
<comment type="subunit">
    <text evidence="6">Interacts with UvrB in an incision complex.</text>
</comment>
<dbReference type="NCBIfam" id="TIGR00194">
    <property type="entry name" value="uvrC"/>
    <property type="match status" value="1"/>
</dbReference>
<comment type="caution">
    <text evidence="11">The sequence shown here is derived from an EMBL/GenBank/DDBJ whole genome shotgun (WGS) entry which is preliminary data.</text>
</comment>
<keyword evidence="2 6" id="KW-0227">DNA damage</keyword>
<dbReference type="InterPro" id="IPR010994">
    <property type="entry name" value="RuvA_2-like"/>
</dbReference>
<dbReference type="Pfam" id="PF08459">
    <property type="entry name" value="UvrC_RNaseH_dom"/>
    <property type="match status" value="1"/>
</dbReference>
<proteinExistence type="inferred from homology"/>
<keyword evidence="12" id="KW-1185">Reference proteome</keyword>
<dbReference type="InterPro" id="IPR001943">
    <property type="entry name" value="UVR_dom"/>
</dbReference>
<dbReference type="InterPro" id="IPR038476">
    <property type="entry name" value="UvrC_RNase_H_dom_sf"/>
</dbReference>
<evidence type="ECO:0000256" key="5">
    <source>
        <dbReference type="ARBA" id="ARBA00023204"/>
    </source>
</evidence>
<accession>A0A2M9CK09</accession>
<dbReference type="GO" id="GO:0003677">
    <property type="term" value="F:DNA binding"/>
    <property type="evidence" value="ECO:0007669"/>
    <property type="project" value="UniProtKB-UniRule"/>
</dbReference>
<dbReference type="SUPFAM" id="SSF82771">
    <property type="entry name" value="GIY-YIG endonuclease"/>
    <property type="match status" value="1"/>
</dbReference>
<dbReference type="Pfam" id="PF14520">
    <property type="entry name" value="HHH_5"/>
    <property type="match status" value="1"/>
</dbReference>
<evidence type="ECO:0000256" key="4">
    <source>
        <dbReference type="ARBA" id="ARBA00022881"/>
    </source>
</evidence>
<gene>
    <name evidence="6" type="primary">uvrC</name>
    <name evidence="11" type="ORF">CLV46_1797</name>
</gene>